<dbReference type="EMBL" id="UINC01000928">
    <property type="protein sequence ID" value="SUZ64217.1"/>
    <property type="molecule type" value="Genomic_DNA"/>
</dbReference>
<dbReference type="SUPFAM" id="SSF159659">
    <property type="entry name" value="Cgl1923-like"/>
    <property type="match status" value="1"/>
</dbReference>
<accession>A0A381PD87</accession>
<dbReference type="Pfam" id="PF09754">
    <property type="entry name" value="PAC2"/>
    <property type="match status" value="1"/>
</dbReference>
<dbReference type="InterPro" id="IPR038389">
    <property type="entry name" value="PSMG2_sf"/>
</dbReference>
<dbReference type="AlphaFoldDB" id="A0A381PD87"/>
<organism evidence="1">
    <name type="scientific">marine metagenome</name>
    <dbReference type="NCBI Taxonomy" id="408172"/>
    <lineage>
        <taxon>unclassified sequences</taxon>
        <taxon>metagenomes</taxon>
        <taxon>ecological metagenomes</taxon>
    </lineage>
</organism>
<dbReference type="Gene3D" id="3.40.50.10900">
    <property type="entry name" value="PAC-like subunit"/>
    <property type="match status" value="1"/>
</dbReference>
<evidence type="ECO:0008006" key="2">
    <source>
        <dbReference type="Google" id="ProtNLM"/>
    </source>
</evidence>
<sequence length="294" mass="32454">MVRILRSADSLFDVEHVDWTEHPVLEDAVVLSAFTGWNDAGDAATEAVGYLTRRYDCQQVATIDPEYFYDFASVRPSVRLEGDERRIDWPVNEVRVGELDDGRPLVTILGIEPRLRWRTFSEALVSVADQLSAGTVITLGALLTDTHHQAPVDVIGASNNEVINLELGLTSSQYEGPTGIIGVLNDAFHRGGFDSLSFWAAVPSYIGHNPSPKAALALVQRVVDFLDIPLGATDLQIAAASYDRQINELVDSDPNLAEYAQQLLDDASEELNDMADNPQAMIDDLERFLRQQDE</sequence>
<evidence type="ECO:0000313" key="1">
    <source>
        <dbReference type="EMBL" id="SUZ64217.1"/>
    </source>
</evidence>
<dbReference type="PIRSF" id="PIRSF028754">
    <property type="entry name" value="UCP028754"/>
    <property type="match status" value="1"/>
</dbReference>
<proteinExistence type="predicted"/>
<reference evidence="1" key="1">
    <citation type="submission" date="2018-05" db="EMBL/GenBank/DDBJ databases">
        <authorList>
            <person name="Lanie J.A."/>
            <person name="Ng W.-L."/>
            <person name="Kazmierczak K.M."/>
            <person name="Andrzejewski T.M."/>
            <person name="Davidsen T.M."/>
            <person name="Wayne K.J."/>
            <person name="Tettelin H."/>
            <person name="Glass J.I."/>
            <person name="Rusch D."/>
            <person name="Podicherti R."/>
            <person name="Tsui H.-C.T."/>
            <person name="Winkler M.E."/>
        </authorList>
    </citation>
    <scope>NUCLEOTIDE SEQUENCE</scope>
</reference>
<dbReference type="InterPro" id="IPR008492">
    <property type="entry name" value="Rv2714-like"/>
</dbReference>
<name>A0A381PD87_9ZZZZ</name>
<dbReference type="InterPro" id="IPR019151">
    <property type="entry name" value="Proteasome_assmbl_chaperone_2"/>
</dbReference>
<gene>
    <name evidence="1" type="ORF">METZ01_LOCUS17071</name>
</gene>
<protein>
    <recommendedName>
        <fullName evidence="2">Carboxylate--amine ligase</fullName>
    </recommendedName>
</protein>